<evidence type="ECO:0000313" key="1">
    <source>
        <dbReference type="EMBL" id="HJD42603.1"/>
    </source>
</evidence>
<dbReference type="InterPro" id="IPR027417">
    <property type="entry name" value="P-loop_NTPase"/>
</dbReference>
<proteinExistence type="predicted"/>
<gene>
    <name evidence="1" type="ORF">H9910_06300</name>
</gene>
<reference evidence="1" key="2">
    <citation type="submission" date="2021-04" db="EMBL/GenBank/DDBJ databases">
        <authorList>
            <person name="Gilroy R."/>
        </authorList>
    </citation>
    <scope>NUCLEOTIDE SEQUENCE</scope>
    <source>
        <strain evidence="1">ChiBcec15-3976</strain>
    </source>
</reference>
<comment type="caution">
    <text evidence="1">The sequence shown here is derived from an EMBL/GenBank/DDBJ whole genome shotgun (WGS) entry which is preliminary data.</text>
</comment>
<dbReference type="EMBL" id="DWUU01000038">
    <property type="protein sequence ID" value="HJD42603.1"/>
    <property type="molecule type" value="Genomic_DNA"/>
</dbReference>
<dbReference type="Pfam" id="PF13189">
    <property type="entry name" value="Cytidylate_kin2"/>
    <property type="match status" value="1"/>
</dbReference>
<keyword evidence="1" id="KW-0808">Transferase</keyword>
<evidence type="ECO:0000313" key="2">
    <source>
        <dbReference type="Proteomes" id="UP000823909"/>
    </source>
</evidence>
<dbReference type="Proteomes" id="UP000823909">
    <property type="component" value="Unassembled WGS sequence"/>
</dbReference>
<accession>A0A9D2U8I7</accession>
<dbReference type="SUPFAM" id="SSF52540">
    <property type="entry name" value="P-loop containing nucleoside triphosphate hydrolases"/>
    <property type="match status" value="1"/>
</dbReference>
<reference evidence="1" key="1">
    <citation type="journal article" date="2021" name="PeerJ">
        <title>Extensive microbial diversity within the chicken gut microbiome revealed by metagenomics and culture.</title>
        <authorList>
            <person name="Gilroy R."/>
            <person name="Ravi A."/>
            <person name="Getino M."/>
            <person name="Pursley I."/>
            <person name="Horton D.L."/>
            <person name="Alikhan N.F."/>
            <person name="Baker D."/>
            <person name="Gharbi K."/>
            <person name="Hall N."/>
            <person name="Watson M."/>
            <person name="Adriaenssens E.M."/>
            <person name="Foster-Nyarko E."/>
            <person name="Jarju S."/>
            <person name="Secka A."/>
            <person name="Antonio M."/>
            <person name="Oren A."/>
            <person name="Chaudhuri R.R."/>
            <person name="La Ragione R."/>
            <person name="Hildebrand F."/>
            <person name="Pallen M.J."/>
        </authorList>
    </citation>
    <scope>NUCLEOTIDE SEQUENCE</scope>
    <source>
        <strain evidence="1">ChiBcec15-3976</strain>
    </source>
</reference>
<protein>
    <submittedName>
        <fullName evidence="1">Cytidylate kinase-like family protein</fullName>
    </submittedName>
</protein>
<dbReference type="Gene3D" id="3.40.50.300">
    <property type="entry name" value="P-loop containing nucleotide triphosphate hydrolases"/>
    <property type="match status" value="1"/>
</dbReference>
<organism evidence="1 2">
    <name type="scientific">Candidatus Mediterraneibacter quadrami</name>
    <dbReference type="NCBI Taxonomy" id="2838684"/>
    <lineage>
        <taxon>Bacteria</taxon>
        <taxon>Bacillati</taxon>
        <taxon>Bacillota</taxon>
        <taxon>Clostridia</taxon>
        <taxon>Lachnospirales</taxon>
        <taxon>Lachnospiraceae</taxon>
        <taxon>Mediterraneibacter</taxon>
    </lineage>
</organism>
<sequence length="211" mass="24212">MMQHTIITIGRQFGSGGHEVGNRLAERLDIPLYDHNLIHMAAQELRISNEDATKVDETILGRFLSAYAASSIEYRVFMNSDESGQTLTDRVFDRQCAIIRKLAEEGPGIFVGRCADYVLGDYTNCINTFIYAYKDDRIRRIMKLYKLDEKQAADKVKKTDRERKNYYEARTKRTWGSIEDNAMMFNTSLLGIDGAVDALEAIYKKWEERGA</sequence>
<dbReference type="GO" id="GO:0016301">
    <property type="term" value="F:kinase activity"/>
    <property type="evidence" value="ECO:0007669"/>
    <property type="project" value="UniProtKB-KW"/>
</dbReference>
<name>A0A9D2U8I7_9FIRM</name>
<keyword evidence="1" id="KW-0418">Kinase</keyword>
<dbReference type="AlphaFoldDB" id="A0A9D2U8I7"/>